<dbReference type="SUPFAM" id="SSF158472">
    <property type="entry name" value="HAMP domain-like"/>
    <property type="match status" value="1"/>
</dbReference>
<dbReference type="CDD" id="cd00075">
    <property type="entry name" value="HATPase"/>
    <property type="match status" value="1"/>
</dbReference>
<dbReference type="AlphaFoldDB" id="A0A7Y7QYV8"/>
<dbReference type="CDD" id="cd06225">
    <property type="entry name" value="HAMP"/>
    <property type="match status" value="1"/>
</dbReference>
<dbReference type="SMART" id="SM00304">
    <property type="entry name" value="HAMP"/>
    <property type="match status" value="1"/>
</dbReference>
<dbReference type="InterPro" id="IPR050428">
    <property type="entry name" value="TCS_sensor_his_kinase"/>
</dbReference>
<accession>A0A7Y7QYV8</accession>
<reference evidence="16 17" key="1">
    <citation type="submission" date="2020-05" db="EMBL/GenBank/DDBJ databases">
        <title>Draft Genome Sequences of Sphingomonas sp. Isolated from the International Space Station.</title>
        <authorList>
            <person name="Bijlani S."/>
            <person name="Singh N.K."/>
            <person name="Mason C.E."/>
            <person name="Wang C.C."/>
            <person name="Venkateswaran K."/>
        </authorList>
    </citation>
    <scope>NUCLEOTIDE SEQUENCE [LARGE SCALE GENOMIC DNA]</scope>
    <source>
        <strain evidence="14 17">IIF7SW-B5</strain>
        <strain evidence="15">ISS-IIF7SWP</strain>
    </source>
</reference>
<dbReference type="GO" id="GO:0005886">
    <property type="term" value="C:plasma membrane"/>
    <property type="evidence" value="ECO:0007669"/>
    <property type="project" value="TreeGrafter"/>
</dbReference>
<comment type="catalytic activity">
    <reaction evidence="1">
        <text>ATP + protein L-histidine = ADP + protein N-phospho-L-histidine.</text>
        <dbReference type="EC" id="2.7.13.3"/>
    </reaction>
</comment>
<keyword evidence="9" id="KW-0902">Two-component regulatory system</keyword>
<keyword evidence="6 11" id="KW-0812">Transmembrane</keyword>
<evidence type="ECO:0000256" key="11">
    <source>
        <dbReference type="SAM" id="Phobius"/>
    </source>
</evidence>
<evidence type="ECO:0000313" key="17">
    <source>
        <dbReference type="Proteomes" id="UP000557656"/>
    </source>
</evidence>
<feature type="transmembrane region" description="Helical" evidence="11">
    <location>
        <begin position="153"/>
        <end position="175"/>
    </location>
</feature>
<dbReference type="Pfam" id="PF02518">
    <property type="entry name" value="HATPase_c"/>
    <property type="match status" value="1"/>
</dbReference>
<dbReference type="SMART" id="SM00388">
    <property type="entry name" value="HisKA"/>
    <property type="match status" value="1"/>
</dbReference>
<dbReference type="Gene3D" id="6.10.340.10">
    <property type="match status" value="1"/>
</dbReference>
<name>A0A7Y7QYV8_9SPHN</name>
<dbReference type="SUPFAM" id="SSF47384">
    <property type="entry name" value="Homodimeric domain of signal transducing histidine kinase"/>
    <property type="match status" value="1"/>
</dbReference>
<dbReference type="EC" id="2.7.13.3" evidence="3"/>
<evidence type="ECO:0000259" key="13">
    <source>
        <dbReference type="PROSITE" id="PS50885"/>
    </source>
</evidence>
<evidence type="ECO:0000313" key="16">
    <source>
        <dbReference type="Proteomes" id="UP000531581"/>
    </source>
</evidence>
<dbReference type="Gene3D" id="3.30.565.10">
    <property type="entry name" value="Histidine kinase-like ATPase, C-terminal domain"/>
    <property type="match status" value="1"/>
</dbReference>
<dbReference type="InterPro" id="IPR003594">
    <property type="entry name" value="HATPase_dom"/>
</dbReference>
<feature type="domain" description="Histidine kinase" evidence="12">
    <location>
        <begin position="235"/>
        <end position="446"/>
    </location>
</feature>
<keyword evidence="17" id="KW-1185">Reference proteome</keyword>
<dbReference type="InterPro" id="IPR004358">
    <property type="entry name" value="Sig_transdc_His_kin-like_C"/>
</dbReference>
<evidence type="ECO:0000313" key="15">
    <source>
        <dbReference type="EMBL" id="NVP32809.1"/>
    </source>
</evidence>
<dbReference type="PANTHER" id="PTHR45436">
    <property type="entry name" value="SENSOR HISTIDINE KINASE YKOH"/>
    <property type="match status" value="1"/>
</dbReference>
<evidence type="ECO:0000259" key="12">
    <source>
        <dbReference type="PROSITE" id="PS50109"/>
    </source>
</evidence>
<dbReference type="InterPro" id="IPR003660">
    <property type="entry name" value="HAMP_dom"/>
</dbReference>
<proteinExistence type="predicted"/>
<comment type="subcellular location">
    <subcellularLocation>
        <location evidence="2">Membrane</location>
    </subcellularLocation>
</comment>
<protein>
    <recommendedName>
        <fullName evidence="3">histidine kinase</fullName>
        <ecNumber evidence="3">2.7.13.3</ecNumber>
    </recommendedName>
</protein>
<keyword evidence="8 11" id="KW-1133">Transmembrane helix</keyword>
<keyword evidence="10 11" id="KW-0472">Membrane</keyword>
<gene>
    <name evidence="14" type="ORF">HKX05_00830</name>
    <name evidence="15" type="ORF">HLV41_17370</name>
</gene>
<dbReference type="InterPro" id="IPR036890">
    <property type="entry name" value="HATPase_C_sf"/>
</dbReference>
<dbReference type="Proteomes" id="UP000557656">
    <property type="component" value="Unassembled WGS sequence"/>
</dbReference>
<dbReference type="EMBL" id="JABYQV010000019">
    <property type="protein sequence ID" value="NVP32809.1"/>
    <property type="molecule type" value="Genomic_DNA"/>
</dbReference>
<evidence type="ECO:0000313" key="14">
    <source>
        <dbReference type="EMBL" id="NNG51896.1"/>
    </source>
</evidence>
<sequence>MLNRFRRSTSGLVTLVALLLGMATAVIGTVAYEVTHEALEQQLDHRIEAEMRSLIAESRGTMPGLTAAIERRSAAQSTSSLDYILLDREGNAIAATILTDHPVAPGYEEFLHYRRGRAVGVAQALTTSLGAGTLIVAADRSGLDEIDRTLMQLFAGALAVTLLMGSVSALLVGWITRRRLARIDATAKAIIAGDFTRRVPVDGSGSEFDRLARTINSMLERINTLLDNLRQVSSDVAHDLRTPLTRLYNRLDGALSGHEAEPQRAAIEAARNEAAELLEIFAALLRIAEIEGMQDRSRRQPVDLTALVEQMGETYAPDFEANGHRFEVDAGPGAVIHGDQRLLSQAVANLLDNALRHTPAGTLVRLVSKTDGRTASVTVRDNGPGAAVADPSTLFRRFVRVEHARASPGNGLGLALVAAVVSAMGGDARIDSGPGFAVILAFPTVEVGPKPA</sequence>
<evidence type="ECO:0000256" key="4">
    <source>
        <dbReference type="ARBA" id="ARBA00022553"/>
    </source>
</evidence>
<evidence type="ECO:0000256" key="1">
    <source>
        <dbReference type="ARBA" id="ARBA00000085"/>
    </source>
</evidence>
<dbReference type="PRINTS" id="PR00344">
    <property type="entry name" value="BCTRLSENSOR"/>
</dbReference>
<dbReference type="InterPro" id="IPR003661">
    <property type="entry name" value="HisK_dim/P_dom"/>
</dbReference>
<dbReference type="SUPFAM" id="SSF55874">
    <property type="entry name" value="ATPase domain of HSP90 chaperone/DNA topoisomerase II/histidine kinase"/>
    <property type="match status" value="1"/>
</dbReference>
<evidence type="ECO:0000256" key="9">
    <source>
        <dbReference type="ARBA" id="ARBA00023012"/>
    </source>
</evidence>
<evidence type="ECO:0000256" key="5">
    <source>
        <dbReference type="ARBA" id="ARBA00022679"/>
    </source>
</evidence>
<dbReference type="GO" id="GO:0000155">
    <property type="term" value="F:phosphorelay sensor kinase activity"/>
    <property type="evidence" value="ECO:0007669"/>
    <property type="project" value="InterPro"/>
</dbReference>
<dbReference type="Gene3D" id="1.10.287.130">
    <property type="match status" value="1"/>
</dbReference>
<dbReference type="PROSITE" id="PS50109">
    <property type="entry name" value="HIS_KIN"/>
    <property type="match status" value="1"/>
</dbReference>
<dbReference type="EMBL" id="JABEOV010000004">
    <property type="protein sequence ID" value="NNG51896.1"/>
    <property type="molecule type" value="Genomic_DNA"/>
</dbReference>
<dbReference type="PANTHER" id="PTHR45436:SF8">
    <property type="entry name" value="HISTIDINE KINASE"/>
    <property type="match status" value="1"/>
</dbReference>
<dbReference type="InterPro" id="IPR036097">
    <property type="entry name" value="HisK_dim/P_sf"/>
</dbReference>
<evidence type="ECO:0000256" key="2">
    <source>
        <dbReference type="ARBA" id="ARBA00004370"/>
    </source>
</evidence>
<feature type="domain" description="HAMP" evidence="13">
    <location>
        <begin position="174"/>
        <end position="227"/>
    </location>
</feature>
<dbReference type="PROSITE" id="PS50885">
    <property type="entry name" value="HAMP"/>
    <property type="match status" value="1"/>
</dbReference>
<keyword evidence="7 15" id="KW-0418">Kinase</keyword>
<dbReference type="SMART" id="SM00387">
    <property type="entry name" value="HATPase_c"/>
    <property type="match status" value="1"/>
</dbReference>
<dbReference type="CDD" id="cd00082">
    <property type="entry name" value="HisKA"/>
    <property type="match status" value="1"/>
</dbReference>
<organism evidence="15 16">
    <name type="scientific">Sphingomonas sanguinis</name>
    <dbReference type="NCBI Taxonomy" id="33051"/>
    <lineage>
        <taxon>Bacteria</taxon>
        <taxon>Pseudomonadati</taxon>
        <taxon>Pseudomonadota</taxon>
        <taxon>Alphaproteobacteria</taxon>
        <taxon>Sphingomonadales</taxon>
        <taxon>Sphingomonadaceae</taxon>
        <taxon>Sphingomonas</taxon>
    </lineage>
</organism>
<keyword evidence="4" id="KW-0597">Phosphoprotein</keyword>
<comment type="caution">
    <text evidence="15">The sequence shown here is derived from an EMBL/GenBank/DDBJ whole genome shotgun (WGS) entry which is preliminary data.</text>
</comment>
<evidence type="ECO:0000256" key="7">
    <source>
        <dbReference type="ARBA" id="ARBA00022777"/>
    </source>
</evidence>
<evidence type="ECO:0000256" key="10">
    <source>
        <dbReference type="ARBA" id="ARBA00023136"/>
    </source>
</evidence>
<evidence type="ECO:0000256" key="8">
    <source>
        <dbReference type="ARBA" id="ARBA00022989"/>
    </source>
</evidence>
<dbReference type="Pfam" id="PF00672">
    <property type="entry name" value="HAMP"/>
    <property type="match status" value="1"/>
</dbReference>
<dbReference type="InterPro" id="IPR005467">
    <property type="entry name" value="His_kinase_dom"/>
</dbReference>
<dbReference type="Pfam" id="PF00512">
    <property type="entry name" value="HisKA"/>
    <property type="match status" value="1"/>
</dbReference>
<dbReference type="Proteomes" id="UP000531581">
    <property type="component" value="Unassembled WGS sequence"/>
</dbReference>
<evidence type="ECO:0000256" key="6">
    <source>
        <dbReference type="ARBA" id="ARBA00022692"/>
    </source>
</evidence>
<keyword evidence="5" id="KW-0808">Transferase</keyword>
<evidence type="ECO:0000256" key="3">
    <source>
        <dbReference type="ARBA" id="ARBA00012438"/>
    </source>
</evidence>